<reference evidence="2 3" key="1">
    <citation type="journal article" date="2010" name="Nature">
        <title>Genome sequencing and analysis of the model grass Brachypodium distachyon.</title>
        <authorList>
            <consortium name="International Brachypodium Initiative"/>
        </authorList>
    </citation>
    <scope>NUCLEOTIDE SEQUENCE [LARGE SCALE GENOMIC DNA]</scope>
    <source>
        <strain evidence="2 3">Bd21</strain>
    </source>
</reference>
<evidence type="ECO:0000256" key="1">
    <source>
        <dbReference type="SAM" id="MobiDB-lite"/>
    </source>
</evidence>
<dbReference type="EnsemblPlants" id="KQK16322">
    <property type="protein sequence ID" value="KQK16322"/>
    <property type="gene ID" value="BRADI_1g28205v3"/>
</dbReference>
<protein>
    <submittedName>
        <fullName evidence="2 3">Uncharacterized protein</fullName>
    </submittedName>
</protein>
<name>A0A0Q3RTC2_BRADI</name>
<keyword evidence="4" id="KW-1185">Reference proteome</keyword>
<evidence type="ECO:0000313" key="2">
    <source>
        <dbReference type="EMBL" id="KQK16322.1"/>
    </source>
</evidence>
<reference evidence="2" key="2">
    <citation type="submission" date="2017-06" db="EMBL/GenBank/DDBJ databases">
        <title>WGS assembly of Brachypodium distachyon.</title>
        <authorList>
            <consortium name="The International Brachypodium Initiative"/>
            <person name="Lucas S."/>
            <person name="Harmon-Smith M."/>
            <person name="Lail K."/>
            <person name="Tice H."/>
            <person name="Grimwood J."/>
            <person name="Bruce D."/>
            <person name="Barry K."/>
            <person name="Shu S."/>
            <person name="Lindquist E."/>
            <person name="Wang M."/>
            <person name="Pitluck S."/>
            <person name="Vogel J.P."/>
            <person name="Garvin D.F."/>
            <person name="Mockler T.C."/>
            <person name="Schmutz J."/>
            <person name="Rokhsar D."/>
            <person name="Bevan M.W."/>
        </authorList>
    </citation>
    <scope>NUCLEOTIDE SEQUENCE</scope>
    <source>
        <strain evidence="2">Bd21</strain>
    </source>
</reference>
<gene>
    <name evidence="2" type="ORF">BRADI_1g28205v3</name>
</gene>
<dbReference type="AlphaFoldDB" id="A0A0Q3RTC2"/>
<feature type="compositionally biased region" description="Polar residues" evidence="1">
    <location>
        <begin position="26"/>
        <end position="38"/>
    </location>
</feature>
<dbReference type="EMBL" id="CM000880">
    <property type="protein sequence ID" value="KQK16322.1"/>
    <property type="molecule type" value="Genomic_DNA"/>
</dbReference>
<sequence length="112" mass="11740">HTLSSPASSPHRHLPPSSIQPHRRFSSPNNSITSDLRFSSRRSPLTISLSTCNYETPDGGGEIVLPSMASLPPDPASPYLAADPAIPCLAAAGSSLTAARRPSLSRGFIPLP</sequence>
<dbReference type="ExpressionAtlas" id="A0A0Q3RTC2">
    <property type="expression patterns" value="baseline"/>
</dbReference>
<proteinExistence type="predicted"/>
<dbReference type="InParanoid" id="A0A0Q3RTC2"/>
<feature type="region of interest" description="Disordered" evidence="1">
    <location>
        <begin position="1"/>
        <end position="38"/>
    </location>
</feature>
<reference evidence="3" key="3">
    <citation type="submission" date="2018-08" db="UniProtKB">
        <authorList>
            <consortium name="EnsemblPlants"/>
        </authorList>
    </citation>
    <scope>IDENTIFICATION</scope>
    <source>
        <strain evidence="3">cv. Bd21</strain>
    </source>
</reference>
<organism evidence="2">
    <name type="scientific">Brachypodium distachyon</name>
    <name type="common">Purple false brome</name>
    <name type="synonym">Trachynia distachya</name>
    <dbReference type="NCBI Taxonomy" id="15368"/>
    <lineage>
        <taxon>Eukaryota</taxon>
        <taxon>Viridiplantae</taxon>
        <taxon>Streptophyta</taxon>
        <taxon>Embryophyta</taxon>
        <taxon>Tracheophyta</taxon>
        <taxon>Spermatophyta</taxon>
        <taxon>Magnoliopsida</taxon>
        <taxon>Liliopsida</taxon>
        <taxon>Poales</taxon>
        <taxon>Poaceae</taxon>
        <taxon>BOP clade</taxon>
        <taxon>Pooideae</taxon>
        <taxon>Stipodae</taxon>
        <taxon>Brachypodieae</taxon>
        <taxon>Brachypodium</taxon>
    </lineage>
</organism>
<evidence type="ECO:0000313" key="3">
    <source>
        <dbReference type="EnsemblPlants" id="KQK16322"/>
    </source>
</evidence>
<dbReference type="Proteomes" id="UP000008810">
    <property type="component" value="Chromosome 1"/>
</dbReference>
<dbReference type="Gramene" id="KQK16322">
    <property type="protein sequence ID" value="KQK16322"/>
    <property type="gene ID" value="BRADI_1g28205v3"/>
</dbReference>
<accession>A0A0Q3RTC2</accession>
<feature type="non-terminal residue" evidence="2">
    <location>
        <position position="1"/>
    </location>
</feature>
<evidence type="ECO:0000313" key="4">
    <source>
        <dbReference type="Proteomes" id="UP000008810"/>
    </source>
</evidence>